<gene>
    <name evidence="2" type="primary">g8027</name>
    <name evidence="2" type="ORF">VP750_LOCUS6897</name>
</gene>
<accession>A0ABP1G474</accession>
<dbReference type="Gene3D" id="6.10.140.110">
    <property type="match status" value="4"/>
</dbReference>
<feature type="region of interest" description="Disordered" evidence="1">
    <location>
        <begin position="430"/>
        <end position="450"/>
    </location>
</feature>
<protein>
    <submittedName>
        <fullName evidence="2">G8027 protein</fullName>
    </submittedName>
</protein>
<feature type="compositionally biased region" description="Basic and acidic residues" evidence="1">
    <location>
        <begin position="485"/>
        <end position="499"/>
    </location>
</feature>
<keyword evidence="3" id="KW-1185">Reference proteome</keyword>
<reference evidence="2 3" key="1">
    <citation type="submission" date="2024-06" db="EMBL/GenBank/DDBJ databases">
        <authorList>
            <person name="Kraege A."/>
            <person name="Thomma B."/>
        </authorList>
    </citation>
    <scope>NUCLEOTIDE SEQUENCE [LARGE SCALE GENOMIC DNA]</scope>
</reference>
<comment type="caution">
    <text evidence="2">The sequence shown here is derived from an EMBL/GenBank/DDBJ whole genome shotgun (WGS) entry which is preliminary data.</text>
</comment>
<feature type="region of interest" description="Disordered" evidence="1">
    <location>
        <begin position="278"/>
        <end position="297"/>
    </location>
</feature>
<evidence type="ECO:0000256" key="1">
    <source>
        <dbReference type="SAM" id="MobiDB-lite"/>
    </source>
</evidence>
<feature type="region of interest" description="Disordered" evidence="1">
    <location>
        <begin position="481"/>
        <end position="527"/>
    </location>
</feature>
<feature type="compositionally biased region" description="Low complexity" evidence="1">
    <location>
        <begin position="285"/>
        <end position="297"/>
    </location>
</feature>
<dbReference type="SMART" id="SM01425">
    <property type="entry name" value="EsV_1_7"/>
    <property type="match status" value="7"/>
</dbReference>
<proteinExistence type="predicted"/>
<name>A0ABP1G474_9CHLO</name>
<dbReference type="Proteomes" id="UP001497392">
    <property type="component" value="Unassembled WGS sequence"/>
</dbReference>
<organism evidence="2 3">
    <name type="scientific">Coccomyxa viridis</name>
    <dbReference type="NCBI Taxonomy" id="1274662"/>
    <lineage>
        <taxon>Eukaryota</taxon>
        <taxon>Viridiplantae</taxon>
        <taxon>Chlorophyta</taxon>
        <taxon>core chlorophytes</taxon>
        <taxon>Trebouxiophyceae</taxon>
        <taxon>Trebouxiophyceae incertae sedis</taxon>
        <taxon>Coccomyxaceae</taxon>
        <taxon>Coccomyxa</taxon>
    </lineage>
</organism>
<dbReference type="EMBL" id="CAXHTA020000012">
    <property type="protein sequence ID" value="CAL5225238.1"/>
    <property type="molecule type" value="Genomic_DNA"/>
</dbReference>
<sequence>MVGMKSRCAAPDCKTWAYFNLPGEQRGFFCSSHKEPGMVDVVNKLCGHPGCNKHPNFNHPGMQHAIACSQHKEPGMVNVNIRDRQCLLPECSKYPSCNYPGQADGLYCGKHKAEGMVNVTSRHCAYEGCIKQPNFNHDGSQRGLYCCAHKEPGMINVVSKPCAHPGCQKQPSFNFPGQTQGLYCSPHKQPGMINVKQKHCAFEGCTNRPSFNFPGSHSGIFCSAHKLENMVDVRNKHCAHPDCNKCPSFNYPGKSPGMYCGLHKQPGMVDVKHKRDRSRLSADTEQQFASSSQQQQQEFAAQQLSAHQAYHVANGDHGQLTQEGLAAALQMASDQALGLAAQVDAVDALGQVQPPPEGYMTSDQAAAGAAGDMAAPHGSFAMQLADGQHQQHDGFEQPTSMSYNEESASLTSEQLAAAYAASQAGYDPQAGFGPSTLSHHQIHPGHFGQDQLSTESFETAGGAAMQPEEHAALYAQHQPLQYGNAHDEAQQKQESEEQHYPVYRPPVLPAEREAPDLVRPQPQPVET</sequence>
<evidence type="ECO:0000313" key="3">
    <source>
        <dbReference type="Proteomes" id="UP001497392"/>
    </source>
</evidence>
<dbReference type="InterPro" id="IPR043822">
    <property type="entry name" value="EsV_1_7_cys"/>
</dbReference>
<evidence type="ECO:0000313" key="2">
    <source>
        <dbReference type="EMBL" id="CAL5225238.1"/>
    </source>
</evidence>
<dbReference type="Pfam" id="PF19114">
    <property type="entry name" value="EsV_1_7_cys"/>
    <property type="match status" value="7"/>
</dbReference>